<protein>
    <submittedName>
        <fullName evidence="2">Uncharacterized protein</fullName>
    </submittedName>
</protein>
<dbReference type="EMBL" id="BSPL01000049">
    <property type="protein sequence ID" value="GLS74620.1"/>
    <property type="molecule type" value="Genomic_DNA"/>
</dbReference>
<organism evidence="2 3">
    <name type="scientific">Methylobacterium tardum</name>
    <dbReference type="NCBI Taxonomy" id="374432"/>
    <lineage>
        <taxon>Bacteria</taxon>
        <taxon>Pseudomonadati</taxon>
        <taxon>Pseudomonadota</taxon>
        <taxon>Alphaproteobacteria</taxon>
        <taxon>Hyphomicrobiales</taxon>
        <taxon>Methylobacteriaceae</taxon>
        <taxon>Methylobacterium</taxon>
    </lineage>
</organism>
<keyword evidence="1" id="KW-0812">Transmembrane</keyword>
<keyword evidence="3" id="KW-1185">Reference proteome</keyword>
<accession>A0AA37WV31</accession>
<name>A0AA37WV31_9HYPH</name>
<evidence type="ECO:0000313" key="2">
    <source>
        <dbReference type="EMBL" id="GLS74620.1"/>
    </source>
</evidence>
<comment type="caution">
    <text evidence="2">The sequence shown here is derived from an EMBL/GenBank/DDBJ whole genome shotgun (WGS) entry which is preliminary data.</text>
</comment>
<evidence type="ECO:0000256" key="1">
    <source>
        <dbReference type="SAM" id="Phobius"/>
    </source>
</evidence>
<keyword evidence="1" id="KW-0472">Membrane</keyword>
<gene>
    <name evidence="2" type="ORF">GCM10007890_66380</name>
</gene>
<feature type="transmembrane region" description="Helical" evidence="1">
    <location>
        <begin position="6"/>
        <end position="26"/>
    </location>
</feature>
<dbReference type="AlphaFoldDB" id="A0AA37WV31"/>
<reference evidence="3" key="1">
    <citation type="journal article" date="2019" name="Int. J. Syst. Evol. Microbiol.">
        <title>The Global Catalogue of Microorganisms (GCM) 10K type strain sequencing project: providing services to taxonomists for standard genome sequencing and annotation.</title>
        <authorList>
            <consortium name="The Broad Institute Genomics Platform"/>
            <consortium name="The Broad Institute Genome Sequencing Center for Infectious Disease"/>
            <person name="Wu L."/>
            <person name="Ma J."/>
        </authorList>
    </citation>
    <scope>NUCLEOTIDE SEQUENCE [LARGE SCALE GENOMIC DNA]</scope>
    <source>
        <strain evidence="3">NBRC 103632</strain>
    </source>
</reference>
<dbReference type="RefSeq" id="WP_250104340.1">
    <property type="nucleotide sequence ID" value="NZ_BSPL01000049.1"/>
</dbReference>
<proteinExistence type="predicted"/>
<sequence length="66" mass="7445">MLDTVVWAAIFVAISCGILLICIDLLEEWEHPVVGTRDAPHESPTVQLKRLAQQLERTQPRRSHVG</sequence>
<keyword evidence="1" id="KW-1133">Transmembrane helix</keyword>
<dbReference type="Proteomes" id="UP001157440">
    <property type="component" value="Unassembled WGS sequence"/>
</dbReference>
<evidence type="ECO:0000313" key="3">
    <source>
        <dbReference type="Proteomes" id="UP001157440"/>
    </source>
</evidence>